<sequence>MTMTRPLLINEVINNKELCEIFLCAPQGGMRKSNRTNTLTLISDKSKLYDNKAVNEIYHYTGMGQNGEQKMSRQNLTLAQSNSNGVEVHFFEVLKKKEYTYRGLVELAGDPYQEQQKDKDGLLRLVWVFPLRLKDSKAKLTKIQSISNVVNELKEEFRALQQVENFPMTDTEKERMVKARIGQGKFKKLLIERECKCALCGVTDPRVLIASHIKPWSVSTNEERLDKNNGLLLCPNHDALFDKHLISFDVHGKIVISQTLDEVTRTFLNVHDELQVKLTEEQLSYMVGHYRNSI</sequence>
<feature type="domain" description="ScoMcrA-like SRA" evidence="2">
    <location>
        <begin position="15"/>
        <end position="145"/>
    </location>
</feature>
<reference evidence="3 4" key="1">
    <citation type="submission" date="2017-11" db="EMBL/GenBank/DDBJ databases">
        <title>Genome sequence of Lysinibacillus sphaericus, a lignin-degrading bacteria isolated from municipal solid waste soil.</title>
        <authorList>
            <person name="Persinoti G.F."/>
            <person name="Paixao D.A."/>
            <person name="Bugg T.D."/>
            <person name="Squina F.M."/>
        </authorList>
    </citation>
    <scope>NUCLEOTIDE SEQUENCE [LARGE SCALE GENOMIC DNA]</scope>
    <source>
        <strain evidence="3 4">A1</strain>
    </source>
</reference>
<dbReference type="Pfam" id="PF13391">
    <property type="entry name" value="HNH_2"/>
    <property type="match status" value="1"/>
</dbReference>
<dbReference type="InterPro" id="IPR058712">
    <property type="entry name" value="SRA_ScoMcrA"/>
</dbReference>
<evidence type="ECO:0000259" key="2">
    <source>
        <dbReference type="Pfam" id="PF26348"/>
    </source>
</evidence>
<gene>
    <name evidence="3" type="ORF">LYSIN_03375</name>
</gene>
<dbReference type="InterPro" id="IPR003615">
    <property type="entry name" value="HNH_nuc"/>
</dbReference>
<protein>
    <submittedName>
        <fullName evidence="3">Uncharacterized protein</fullName>
    </submittedName>
</protein>
<dbReference type="EMBL" id="PGLV01000002">
    <property type="protein sequence ID" value="POZ55078.1"/>
    <property type="molecule type" value="Genomic_DNA"/>
</dbReference>
<organism evidence="3 4">
    <name type="scientific">Lysinibacillus sphaericus</name>
    <name type="common">Bacillus sphaericus</name>
    <dbReference type="NCBI Taxonomy" id="1421"/>
    <lineage>
        <taxon>Bacteria</taxon>
        <taxon>Bacillati</taxon>
        <taxon>Bacillota</taxon>
        <taxon>Bacilli</taxon>
        <taxon>Bacillales</taxon>
        <taxon>Bacillaceae</taxon>
        <taxon>Lysinibacillus</taxon>
    </lineage>
</organism>
<dbReference type="AlphaFoldDB" id="A0A2S5CWF2"/>
<proteinExistence type="predicted"/>
<name>A0A2S5CWF2_LYSSH</name>
<evidence type="ECO:0000313" key="4">
    <source>
        <dbReference type="Proteomes" id="UP000237319"/>
    </source>
</evidence>
<dbReference type="Proteomes" id="UP000237319">
    <property type="component" value="Unassembled WGS sequence"/>
</dbReference>
<comment type="caution">
    <text evidence="3">The sequence shown here is derived from an EMBL/GenBank/DDBJ whole genome shotgun (WGS) entry which is preliminary data.</text>
</comment>
<accession>A0A2S5CWF2</accession>
<evidence type="ECO:0000313" key="3">
    <source>
        <dbReference type="EMBL" id="POZ55078.1"/>
    </source>
</evidence>
<keyword evidence="4" id="KW-1185">Reference proteome</keyword>
<dbReference type="Pfam" id="PF26348">
    <property type="entry name" value="SRA_ScoMcrA"/>
    <property type="match status" value="1"/>
</dbReference>
<dbReference type="RefSeq" id="WP_258041145.1">
    <property type="nucleotide sequence ID" value="NZ_PGLV01000002.1"/>
</dbReference>
<feature type="domain" description="HNH nuclease" evidence="1">
    <location>
        <begin position="197"/>
        <end position="249"/>
    </location>
</feature>
<evidence type="ECO:0000259" key="1">
    <source>
        <dbReference type="Pfam" id="PF13391"/>
    </source>
</evidence>